<name>A0A1H3MA44_9FIRM</name>
<evidence type="ECO:0000313" key="4">
    <source>
        <dbReference type="Proteomes" id="UP000199230"/>
    </source>
</evidence>
<dbReference type="AlphaFoldDB" id="A0A1H3MA44"/>
<evidence type="ECO:0000256" key="1">
    <source>
        <dbReference type="SAM" id="MobiDB-lite"/>
    </source>
</evidence>
<dbReference type="RefSeq" id="WP_093312411.1">
    <property type="nucleotide sequence ID" value="NZ_FNPV01000004.1"/>
</dbReference>
<dbReference type="InterPro" id="IPR001638">
    <property type="entry name" value="Solute-binding_3/MltF_N"/>
</dbReference>
<sequence>MKRFFSRKVMVIMLSLLIIVFIAGCSVTPDVPAPDPVPAPEESPGTTDAPEAAETTDTTAPAAEATIEDVRIVTEDYPPYNFINEDGELDGIGYRQVRDGLNQLNLDIEIEVLPWSRAYEMAQQEDNVLIFSMTRTEARENMFKWISPLAQSDVYLYALRDRIGEYDVNSLEDAKNHVISAMQDDFTQETLLAEGFEEGVNLSSTPDMAMGVTQVFRGQTDFFISSSEPSDIAELVRETEYDANDLVVAYNVEEMRSYLYIAASMGTPDHIVQQFRDAIPGVERE</sequence>
<dbReference type="SUPFAM" id="SSF53850">
    <property type="entry name" value="Periplasmic binding protein-like II"/>
    <property type="match status" value="1"/>
</dbReference>
<evidence type="ECO:0000313" key="3">
    <source>
        <dbReference type="EMBL" id="SDY72905.1"/>
    </source>
</evidence>
<dbReference type="Gene3D" id="3.40.190.10">
    <property type="entry name" value="Periplasmic binding protein-like II"/>
    <property type="match status" value="2"/>
</dbReference>
<dbReference type="STRING" id="159292.SAMN05192546_10435"/>
<protein>
    <submittedName>
        <fullName evidence="3">Amino acid ABC transporter substrate-binding protein, PAAT family</fullName>
    </submittedName>
</protein>
<feature type="domain" description="Solute-binding protein family 3/N-terminal" evidence="2">
    <location>
        <begin position="73"/>
        <end position="191"/>
    </location>
</feature>
<dbReference type="PANTHER" id="PTHR38834:SF3">
    <property type="entry name" value="SOLUTE-BINDING PROTEIN FAMILY 3_N-TERMINAL DOMAIN-CONTAINING PROTEIN"/>
    <property type="match status" value="1"/>
</dbReference>
<dbReference type="Pfam" id="PF00497">
    <property type="entry name" value="SBP_bac_3"/>
    <property type="match status" value="1"/>
</dbReference>
<dbReference type="EMBL" id="FNPV01000004">
    <property type="protein sequence ID" value="SDY72905.1"/>
    <property type="molecule type" value="Genomic_DNA"/>
</dbReference>
<dbReference type="OrthoDB" id="8613538at2"/>
<feature type="region of interest" description="Disordered" evidence="1">
    <location>
        <begin position="33"/>
        <end position="64"/>
    </location>
</feature>
<proteinExistence type="predicted"/>
<organism evidence="3 4">
    <name type="scientific">Tindallia californiensis</name>
    <dbReference type="NCBI Taxonomy" id="159292"/>
    <lineage>
        <taxon>Bacteria</taxon>
        <taxon>Bacillati</taxon>
        <taxon>Bacillota</taxon>
        <taxon>Clostridia</taxon>
        <taxon>Peptostreptococcales</taxon>
        <taxon>Tindalliaceae</taxon>
        <taxon>Tindallia</taxon>
    </lineage>
</organism>
<reference evidence="3 4" key="1">
    <citation type="submission" date="2016-10" db="EMBL/GenBank/DDBJ databases">
        <authorList>
            <person name="de Groot N.N."/>
        </authorList>
    </citation>
    <scope>NUCLEOTIDE SEQUENCE [LARGE SCALE GENOMIC DNA]</scope>
    <source>
        <strain evidence="3 4">APO</strain>
    </source>
</reference>
<dbReference type="PANTHER" id="PTHR38834">
    <property type="entry name" value="PERIPLASMIC SUBSTRATE BINDING PROTEIN FAMILY 3"/>
    <property type="match status" value="1"/>
</dbReference>
<evidence type="ECO:0000259" key="2">
    <source>
        <dbReference type="Pfam" id="PF00497"/>
    </source>
</evidence>
<feature type="compositionally biased region" description="Low complexity" evidence="1">
    <location>
        <begin position="42"/>
        <end position="64"/>
    </location>
</feature>
<accession>A0A1H3MA44</accession>
<dbReference type="PROSITE" id="PS51257">
    <property type="entry name" value="PROKAR_LIPOPROTEIN"/>
    <property type="match status" value="1"/>
</dbReference>
<keyword evidence="4" id="KW-1185">Reference proteome</keyword>
<dbReference type="Proteomes" id="UP000199230">
    <property type="component" value="Unassembled WGS sequence"/>
</dbReference>
<gene>
    <name evidence="3" type="ORF">SAMN05192546_10435</name>
</gene>